<reference evidence="1" key="1">
    <citation type="submission" date="2023-04" db="EMBL/GenBank/DDBJ databases">
        <authorList>
            <person name="Vijverberg K."/>
            <person name="Xiong W."/>
            <person name="Schranz E."/>
        </authorList>
    </citation>
    <scope>NUCLEOTIDE SEQUENCE</scope>
</reference>
<protein>
    <submittedName>
        <fullName evidence="1">Uncharacterized protein</fullName>
    </submittedName>
</protein>
<proteinExistence type="predicted"/>
<dbReference type="Proteomes" id="UP001177003">
    <property type="component" value="Chromosome 4"/>
</dbReference>
<evidence type="ECO:0000313" key="1">
    <source>
        <dbReference type="EMBL" id="CAI9283106.1"/>
    </source>
</evidence>
<dbReference type="AlphaFoldDB" id="A0AA36E4U9"/>
<keyword evidence="2" id="KW-1185">Reference proteome</keyword>
<sequence>MHRLVETRDSVLAISVCQHLSEKLKSVFAMLNRIEGVSKDDALSKQGEKKLKRKNNLSLRELEAKEAEDRVLNVTLATQMSVIPPWTLERIQKEEIDDPSVYLLEPSVSFELINIIDSQLEFPLTPKAFLFRGFDHIEKAPLSDYNVNNKLFSFYPKHGQPHYKLWSLRKMVVVKVCSPFPTEHFINIKFRVFRGASRTEFDFTLADLPCVNLNNYISLFFILSKDEVK</sequence>
<gene>
    <name evidence="1" type="ORF">LSALG_LOCUS22717</name>
</gene>
<name>A0AA36E4U9_LACSI</name>
<evidence type="ECO:0000313" key="2">
    <source>
        <dbReference type="Proteomes" id="UP001177003"/>
    </source>
</evidence>
<accession>A0AA36E4U9</accession>
<dbReference type="EMBL" id="OX465080">
    <property type="protein sequence ID" value="CAI9283106.1"/>
    <property type="molecule type" value="Genomic_DNA"/>
</dbReference>
<organism evidence="1 2">
    <name type="scientific">Lactuca saligna</name>
    <name type="common">Willowleaf lettuce</name>
    <dbReference type="NCBI Taxonomy" id="75948"/>
    <lineage>
        <taxon>Eukaryota</taxon>
        <taxon>Viridiplantae</taxon>
        <taxon>Streptophyta</taxon>
        <taxon>Embryophyta</taxon>
        <taxon>Tracheophyta</taxon>
        <taxon>Spermatophyta</taxon>
        <taxon>Magnoliopsida</taxon>
        <taxon>eudicotyledons</taxon>
        <taxon>Gunneridae</taxon>
        <taxon>Pentapetalae</taxon>
        <taxon>asterids</taxon>
        <taxon>campanulids</taxon>
        <taxon>Asterales</taxon>
        <taxon>Asteraceae</taxon>
        <taxon>Cichorioideae</taxon>
        <taxon>Cichorieae</taxon>
        <taxon>Lactucinae</taxon>
        <taxon>Lactuca</taxon>
    </lineage>
</organism>